<dbReference type="STRING" id="1743168.A8O14_05895"/>
<organism evidence="1 2">
    <name type="scientific">Polynucleobacter wuianus</name>
    <dbReference type="NCBI Taxonomy" id="1743168"/>
    <lineage>
        <taxon>Bacteria</taxon>
        <taxon>Pseudomonadati</taxon>
        <taxon>Pseudomonadota</taxon>
        <taxon>Betaproteobacteria</taxon>
        <taxon>Burkholderiales</taxon>
        <taxon>Burkholderiaceae</taxon>
        <taxon>Polynucleobacter</taxon>
    </lineage>
</organism>
<accession>A0A191UF41</accession>
<dbReference type="KEGG" id="pwu:A8O14_05895"/>
<name>A0A191UF41_9BURK</name>
<evidence type="ECO:0000313" key="1">
    <source>
        <dbReference type="EMBL" id="ANI99653.1"/>
    </source>
</evidence>
<gene>
    <name evidence="1" type="ORF">A8O14_05895</name>
</gene>
<protein>
    <submittedName>
        <fullName evidence="1">Uncharacterized protein</fullName>
    </submittedName>
</protein>
<evidence type="ECO:0000313" key="2">
    <source>
        <dbReference type="Proteomes" id="UP000078463"/>
    </source>
</evidence>
<keyword evidence="2" id="KW-1185">Reference proteome</keyword>
<dbReference type="AlphaFoldDB" id="A0A191UF41"/>
<dbReference type="Proteomes" id="UP000078463">
    <property type="component" value="Chromosome"/>
</dbReference>
<proteinExistence type="predicted"/>
<reference evidence="2" key="1">
    <citation type="submission" date="2016-05" db="EMBL/GenBank/DDBJ databases">
        <title>Polynucleobacter sp. QLW-P1FAT50C-4 genome.</title>
        <authorList>
            <person name="Hahn M.W."/>
        </authorList>
    </citation>
    <scope>NUCLEOTIDE SEQUENCE [LARGE SCALE GENOMIC DNA]</scope>
    <source>
        <strain evidence="2">QLW-P1FAT50C-4</strain>
    </source>
</reference>
<dbReference type="EMBL" id="CP015922">
    <property type="protein sequence ID" value="ANI99653.1"/>
    <property type="molecule type" value="Genomic_DNA"/>
</dbReference>
<sequence length="94" mass="10088">MLEETIEPEPVISTELVDKVHALDEDEIVDAQFAAEAIPLPNNSGPLMSNVLTKAAVSVRSLNGMSAKLSEKTMVLTKRELTEPPAELANSEAT</sequence>